<dbReference type="GO" id="GO:0034775">
    <property type="term" value="P:glutathione transmembrane transport"/>
    <property type="evidence" value="ECO:0007669"/>
    <property type="project" value="InterPro"/>
</dbReference>
<protein>
    <submittedName>
        <fullName evidence="10">Thiol reductant ABC exporter subunit CydC</fullName>
    </submittedName>
</protein>
<feature type="domain" description="ABC transporter" evidence="8">
    <location>
        <begin position="349"/>
        <end position="555"/>
    </location>
</feature>
<feature type="transmembrane region" description="Helical" evidence="7">
    <location>
        <begin position="251"/>
        <end position="274"/>
    </location>
</feature>
<dbReference type="PANTHER" id="PTHR24221:SF654">
    <property type="entry name" value="ATP-BINDING CASSETTE SUB-FAMILY B MEMBER 6"/>
    <property type="match status" value="1"/>
</dbReference>
<comment type="caution">
    <text evidence="10">The sequence shown here is derived from an EMBL/GenBank/DDBJ whole genome shotgun (WGS) entry which is preliminary data.</text>
</comment>
<dbReference type="PANTHER" id="PTHR24221">
    <property type="entry name" value="ATP-BINDING CASSETTE SUB-FAMILY B"/>
    <property type="match status" value="1"/>
</dbReference>
<name>A0AB35MFE5_9MICO</name>
<evidence type="ECO:0000256" key="3">
    <source>
        <dbReference type="ARBA" id="ARBA00022741"/>
    </source>
</evidence>
<comment type="subcellular location">
    <subcellularLocation>
        <location evidence="1">Cell membrane</location>
        <topology evidence="1">Multi-pass membrane protein</topology>
    </subcellularLocation>
</comment>
<dbReference type="NCBIfam" id="TIGR02868">
    <property type="entry name" value="CydC"/>
    <property type="match status" value="1"/>
</dbReference>
<accession>A0AB35MFE5</accession>
<keyword evidence="5 7" id="KW-1133">Transmembrane helix</keyword>
<gene>
    <name evidence="10" type="primary">cydC</name>
    <name evidence="10" type="ORF">QQ002_02860</name>
</gene>
<feature type="transmembrane region" description="Helical" evidence="7">
    <location>
        <begin position="286"/>
        <end position="312"/>
    </location>
</feature>
<organism evidence="10 11">
    <name type="scientific">Demequina lignilytica</name>
    <dbReference type="NCBI Taxonomy" id="3051663"/>
    <lineage>
        <taxon>Bacteria</taxon>
        <taxon>Bacillati</taxon>
        <taxon>Actinomycetota</taxon>
        <taxon>Actinomycetes</taxon>
        <taxon>Micrococcales</taxon>
        <taxon>Demequinaceae</taxon>
        <taxon>Demequina</taxon>
    </lineage>
</organism>
<dbReference type="InterPro" id="IPR003593">
    <property type="entry name" value="AAA+_ATPase"/>
</dbReference>
<evidence type="ECO:0000256" key="6">
    <source>
        <dbReference type="ARBA" id="ARBA00023136"/>
    </source>
</evidence>
<dbReference type="PROSITE" id="PS00211">
    <property type="entry name" value="ABC_TRANSPORTER_1"/>
    <property type="match status" value="1"/>
</dbReference>
<dbReference type="InterPro" id="IPR027417">
    <property type="entry name" value="P-loop_NTPase"/>
</dbReference>
<dbReference type="Pfam" id="PF00005">
    <property type="entry name" value="ABC_tran"/>
    <property type="match status" value="1"/>
</dbReference>
<dbReference type="Proteomes" id="UP001172756">
    <property type="component" value="Unassembled WGS sequence"/>
</dbReference>
<dbReference type="PROSITE" id="PS50929">
    <property type="entry name" value="ABC_TM1F"/>
    <property type="match status" value="1"/>
</dbReference>
<dbReference type="InterPro" id="IPR039421">
    <property type="entry name" value="Type_1_exporter"/>
</dbReference>
<feature type="domain" description="ABC transmembrane type-1" evidence="9">
    <location>
        <begin position="32"/>
        <end position="313"/>
    </location>
</feature>
<keyword evidence="2 7" id="KW-0812">Transmembrane</keyword>
<evidence type="ECO:0000313" key="10">
    <source>
        <dbReference type="EMBL" id="MDN4482477.1"/>
    </source>
</evidence>
<feature type="transmembrane region" description="Helical" evidence="7">
    <location>
        <begin position="29"/>
        <end position="54"/>
    </location>
</feature>
<dbReference type="PROSITE" id="PS50893">
    <property type="entry name" value="ABC_TRANSPORTER_2"/>
    <property type="match status" value="1"/>
</dbReference>
<dbReference type="GO" id="GO:0140359">
    <property type="term" value="F:ABC-type transporter activity"/>
    <property type="evidence" value="ECO:0007669"/>
    <property type="project" value="InterPro"/>
</dbReference>
<feature type="transmembrane region" description="Helical" evidence="7">
    <location>
        <begin position="168"/>
        <end position="187"/>
    </location>
</feature>
<keyword evidence="6 7" id="KW-0472">Membrane</keyword>
<dbReference type="Gene3D" id="1.20.1560.10">
    <property type="entry name" value="ABC transporter type 1, transmembrane domain"/>
    <property type="match status" value="1"/>
</dbReference>
<keyword evidence="4" id="KW-0067">ATP-binding</keyword>
<sequence>MSAPAPRPVSDGAALRAALRDTGVRPWPVIRATLAGTMALGSAVGLAAVAAWLIARAAQMPSPADVALAATTVRFFGISRGLFRYLERLASHDTALRGVVTLRERAYARLAGASADRVLGLRRGDIVARMGADLDAVGDAVVRAIIPLGVAVTVSAISVGIVAAILPLAGLVLAVCILLAGIVPAVLTARSARIAARVGTRARAEVSAAALSAMDGAVEHRVWGTSAVAAEELRAADREAERAEELAARPAAWAAGAQALFSGLALVGLVALGVLAVRSGDIDGPWAAVVALLPLAAFEAVSAVPTAVMQLYRSAAAARRLAELEPETPADAAELCPEEASPASSTPTLVLDGLSAAWPGMAPTRPVSATVPPGGVLAVVGRSGIGKTTLLTTLAGALPPVGGAVRLDGDPVGPADTGAVVAMTAEDAHVFGTTVLENLRVARGDVSTDEAWEALELVGLAGWVRGLPDGLDTELGSGGRTVSGGERRRLLLARAALAPAPVHLIDEPAEHLDESGAAALRAMVARMRAEGRSVVIVTHDLGLLDVADTVVSLDD</sequence>
<dbReference type="InterPro" id="IPR003439">
    <property type="entry name" value="ABC_transporter-like_ATP-bd"/>
</dbReference>
<dbReference type="InterPro" id="IPR014223">
    <property type="entry name" value="ABC_CydC/D"/>
</dbReference>
<dbReference type="InterPro" id="IPR011527">
    <property type="entry name" value="ABC1_TM_dom"/>
</dbReference>
<dbReference type="RefSeq" id="WP_301159593.1">
    <property type="nucleotide sequence ID" value="NZ_JAUHQB010000001.1"/>
</dbReference>
<dbReference type="AlphaFoldDB" id="A0AB35MFE5"/>
<proteinExistence type="predicted"/>
<dbReference type="GO" id="GO:0005886">
    <property type="term" value="C:plasma membrane"/>
    <property type="evidence" value="ECO:0007669"/>
    <property type="project" value="UniProtKB-SubCell"/>
</dbReference>
<dbReference type="GO" id="GO:0034040">
    <property type="term" value="F:ATPase-coupled lipid transmembrane transporter activity"/>
    <property type="evidence" value="ECO:0007669"/>
    <property type="project" value="TreeGrafter"/>
</dbReference>
<dbReference type="Gene3D" id="3.40.50.300">
    <property type="entry name" value="P-loop containing nucleotide triphosphate hydrolases"/>
    <property type="match status" value="1"/>
</dbReference>
<dbReference type="GO" id="GO:0045454">
    <property type="term" value="P:cell redox homeostasis"/>
    <property type="evidence" value="ECO:0007669"/>
    <property type="project" value="InterPro"/>
</dbReference>
<evidence type="ECO:0000259" key="8">
    <source>
        <dbReference type="PROSITE" id="PS50893"/>
    </source>
</evidence>
<dbReference type="GO" id="GO:0005524">
    <property type="term" value="F:ATP binding"/>
    <property type="evidence" value="ECO:0007669"/>
    <property type="project" value="UniProtKB-KW"/>
</dbReference>
<evidence type="ECO:0000256" key="1">
    <source>
        <dbReference type="ARBA" id="ARBA00004651"/>
    </source>
</evidence>
<dbReference type="SMART" id="SM00382">
    <property type="entry name" value="AAA"/>
    <property type="match status" value="1"/>
</dbReference>
<feature type="transmembrane region" description="Helical" evidence="7">
    <location>
        <begin position="140"/>
        <end position="162"/>
    </location>
</feature>
<dbReference type="SUPFAM" id="SSF52540">
    <property type="entry name" value="P-loop containing nucleoside triphosphate hydrolases"/>
    <property type="match status" value="1"/>
</dbReference>
<evidence type="ECO:0000313" key="11">
    <source>
        <dbReference type="Proteomes" id="UP001172756"/>
    </source>
</evidence>
<dbReference type="GO" id="GO:0016887">
    <property type="term" value="F:ATP hydrolysis activity"/>
    <property type="evidence" value="ECO:0007669"/>
    <property type="project" value="InterPro"/>
</dbReference>
<evidence type="ECO:0000259" key="9">
    <source>
        <dbReference type="PROSITE" id="PS50929"/>
    </source>
</evidence>
<evidence type="ECO:0000256" key="2">
    <source>
        <dbReference type="ARBA" id="ARBA00022692"/>
    </source>
</evidence>
<evidence type="ECO:0000256" key="4">
    <source>
        <dbReference type="ARBA" id="ARBA00022840"/>
    </source>
</evidence>
<evidence type="ECO:0000256" key="7">
    <source>
        <dbReference type="SAM" id="Phobius"/>
    </source>
</evidence>
<keyword evidence="3" id="KW-0547">Nucleotide-binding</keyword>
<dbReference type="SUPFAM" id="SSF90123">
    <property type="entry name" value="ABC transporter transmembrane region"/>
    <property type="match status" value="1"/>
</dbReference>
<dbReference type="InterPro" id="IPR017871">
    <property type="entry name" value="ABC_transporter-like_CS"/>
</dbReference>
<dbReference type="InterPro" id="IPR036640">
    <property type="entry name" value="ABC1_TM_sf"/>
</dbReference>
<dbReference type="EMBL" id="JAUHQB010000001">
    <property type="protein sequence ID" value="MDN4482477.1"/>
    <property type="molecule type" value="Genomic_DNA"/>
</dbReference>
<reference evidence="10 11" key="1">
    <citation type="submission" date="2023-06" db="EMBL/GenBank/DDBJ databases">
        <title>SYSU T0a273.</title>
        <authorList>
            <person name="Gao L."/>
            <person name="Fang B.-Z."/>
            <person name="Li W.-J."/>
        </authorList>
    </citation>
    <scope>NUCLEOTIDE SEQUENCE [LARGE SCALE GENOMIC DNA]</scope>
    <source>
        <strain evidence="10 11">SYSU T0a273</strain>
    </source>
</reference>
<evidence type="ECO:0000256" key="5">
    <source>
        <dbReference type="ARBA" id="ARBA00022989"/>
    </source>
</evidence>